<proteinExistence type="inferred from homology"/>
<evidence type="ECO:0000256" key="3">
    <source>
        <dbReference type="SAM" id="MobiDB-lite"/>
    </source>
</evidence>
<reference evidence="4 5" key="1">
    <citation type="submission" date="2016-11" db="EMBL/GenBank/DDBJ databases">
        <authorList>
            <person name="Jaros S."/>
            <person name="Januszkiewicz K."/>
            <person name="Wedrychowicz H."/>
        </authorList>
    </citation>
    <scope>NUCLEOTIDE SEQUENCE [LARGE SCALE GENOMIC DNA]</scope>
</reference>
<gene>
    <name evidence="4" type="primary">BQ5605_C005g03592</name>
    <name evidence="4" type="ORF">BQ5605_C005G03592</name>
</gene>
<feature type="region of interest" description="Disordered" evidence="3">
    <location>
        <begin position="1"/>
        <end position="22"/>
    </location>
</feature>
<dbReference type="GO" id="GO:0005737">
    <property type="term" value="C:cytoplasm"/>
    <property type="evidence" value="ECO:0007669"/>
    <property type="project" value="TreeGrafter"/>
</dbReference>
<dbReference type="Pfam" id="PF05348">
    <property type="entry name" value="UMP1"/>
    <property type="match status" value="2"/>
</dbReference>
<sequence>MQPTLSLVPGASHASSASIADTANSQGVHDTLRHGVRSLAADVAPAHPLQARLENWDDHREMLQLTLQRQMFGLHMPVRQMMERSLVKQVSHTPPKSTLPMTYGIHPVSYTAQSVVPRSLGGFTRPSNLHLDILLGNDEQIDVADVLRGEEVISLAPYDRLTDNTTASRYTDRVETADVGDFHRAMEQKMLKS</sequence>
<evidence type="ECO:0000313" key="5">
    <source>
        <dbReference type="Proteomes" id="UP000249464"/>
    </source>
</evidence>
<accession>A0A2X0MBD1</accession>
<feature type="compositionally biased region" description="Polar residues" evidence="3">
    <location>
        <begin position="13"/>
        <end position="22"/>
    </location>
</feature>
<dbReference type="GO" id="GO:0043248">
    <property type="term" value="P:proteasome assembly"/>
    <property type="evidence" value="ECO:0007669"/>
    <property type="project" value="InterPro"/>
</dbReference>
<dbReference type="InterPro" id="IPR008012">
    <property type="entry name" value="Ump1"/>
</dbReference>
<dbReference type="GO" id="GO:0005634">
    <property type="term" value="C:nucleus"/>
    <property type="evidence" value="ECO:0007669"/>
    <property type="project" value="TreeGrafter"/>
</dbReference>
<evidence type="ECO:0000256" key="1">
    <source>
        <dbReference type="ARBA" id="ARBA00023186"/>
    </source>
</evidence>
<evidence type="ECO:0000313" key="4">
    <source>
        <dbReference type="EMBL" id="SGY77270.1"/>
    </source>
</evidence>
<dbReference type="EMBL" id="FQNC01000047">
    <property type="protein sequence ID" value="SGY77270.1"/>
    <property type="molecule type" value="Genomic_DNA"/>
</dbReference>
<evidence type="ECO:0000256" key="2">
    <source>
        <dbReference type="ARBA" id="ARBA00043974"/>
    </source>
</evidence>
<dbReference type="AlphaFoldDB" id="A0A2X0MBD1"/>
<dbReference type="PANTHER" id="PTHR12828:SF3">
    <property type="entry name" value="PROTEASOME MATURATION PROTEIN"/>
    <property type="match status" value="1"/>
</dbReference>
<keyword evidence="1" id="KW-0143">Chaperone</keyword>
<dbReference type="Proteomes" id="UP000249464">
    <property type="component" value="Unassembled WGS sequence"/>
</dbReference>
<organism evidence="4 5">
    <name type="scientific">Microbotryum silenes-dioicae</name>
    <dbReference type="NCBI Taxonomy" id="796604"/>
    <lineage>
        <taxon>Eukaryota</taxon>
        <taxon>Fungi</taxon>
        <taxon>Dikarya</taxon>
        <taxon>Basidiomycota</taxon>
        <taxon>Pucciniomycotina</taxon>
        <taxon>Microbotryomycetes</taxon>
        <taxon>Microbotryales</taxon>
        <taxon>Microbotryaceae</taxon>
        <taxon>Microbotryum</taxon>
    </lineage>
</organism>
<name>A0A2X0MBD1_9BASI</name>
<protein>
    <submittedName>
        <fullName evidence="4">BQ5605_C005g03592 protein</fullName>
    </submittedName>
</protein>
<comment type="similarity">
    <text evidence="2">Belongs to the POMP/UMP1 family.</text>
</comment>
<keyword evidence="5" id="KW-1185">Reference proteome</keyword>
<dbReference type="STRING" id="796604.A0A2X0MBD1"/>
<dbReference type="PANTHER" id="PTHR12828">
    <property type="entry name" value="PROTEASOME MATURATION PROTEIN UMP1"/>
    <property type="match status" value="1"/>
</dbReference>